<dbReference type="PROSITE" id="PS50928">
    <property type="entry name" value="ABC_TM1"/>
    <property type="match status" value="1"/>
</dbReference>
<dbReference type="PANTHER" id="PTHR43163:SF3">
    <property type="entry name" value="PEPTIDE ABC TRANSPORTER PERMEASE PROTEIN"/>
    <property type="match status" value="1"/>
</dbReference>
<feature type="domain" description="ABC transmembrane type-1" evidence="8">
    <location>
        <begin position="95"/>
        <end position="305"/>
    </location>
</feature>
<dbReference type="RefSeq" id="WP_142055363.1">
    <property type="nucleotide sequence ID" value="NZ_VFPA01000002.1"/>
</dbReference>
<gene>
    <name evidence="9" type="ORF">FB558_3869</name>
</gene>
<keyword evidence="10" id="KW-1185">Reference proteome</keyword>
<evidence type="ECO:0000256" key="7">
    <source>
        <dbReference type="RuleBase" id="RU363032"/>
    </source>
</evidence>
<evidence type="ECO:0000313" key="10">
    <source>
        <dbReference type="Proteomes" id="UP000315677"/>
    </source>
</evidence>
<dbReference type="InterPro" id="IPR045621">
    <property type="entry name" value="BPD_transp_1_N"/>
</dbReference>
<dbReference type="CDD" id="cd06261">
    <property type="entry name" value="TM_PBP2"/>
    <property type="match status" value="1"/>
</dbReference>
<dbReference type="Pfam" id="PF19300">
    <property type="entry name" value="BPD_transp_1_N"/>
    <property type="match status" value="1"/>
</dbReference>
<name>A0A543DPQ1_9PSEU</name>
<dbReference type="GO" id="GO:0005886">
    <property type="term" value="C:plasma membrane"/>
    <property type="evidence" value="ECO:0007669"/>
    <property type="project" value="UniProtKB-SubCell"/>
</dbReference>
<feature type="transmembrane region" description="Helical" evidence="7">
    <location>
        <begin position="178"/>
        <end position="197"/>
    </location>
</feature>
<evidence type="ECO:0000259" key="8">
    <source>
        <dbReference type="PROSITE" id="PS50928"/>
    </source>
</evidence>
<evidence type="ECO:0000256" key="1">
    <source>
        <dbReference type="ARBA" id="ARBA00004651"/>
    </source>
</evidence>
<evidence type="ECO:0000313" key="9">
    <source>
        <dbReference type="EMBL" id="TQM11311.1"/>
    </source>
</evidence>
<dbReference type="AlphaFoldDB" id="A0A543DPQ1"/>
<comment type="subcellular location">
    <subcellularLocation>
        <location evidence="1 7">Cell membrane</location>
        <topology evidence="1 7">Multi-pass membrane protein</topology>
    </subcellularLocation>
</comment>
<keyword evidence="3" id="KW-1003">Cell membrane</keyword>
<reference evidence="9 10" key="1">
    <citation type="submission" date="2019-06" db="EMBL/GenBank/DDBJ databases">
        <title>Sequencing the genomes of 1000 actinobacteria strains.</title>
        <authorList>
            <person name="Klenk H.-P."/>
        </authorList>
    </citation>
    <scope>NUCLEOTIDE SEQUENCE [LARGE SCALE GENOMIC DNA]</scope>
    <source>
        <strain evidence="9 10">DSM 45301</strain>
    </source>
</reference>
<comment type="similarity">
    <text evidence="7">Belongs to the binding-protein-dependent transport system permease family.</text>
</comment>
<sequence length="315" mass="33471">MLRFVATRLLTVVPLLLLLTLVVFGLVQIAPGDPAAIIAGPEASPEAVEQIRADLGLDRPVWEQYLSYIGNAVQGDLGTSYTTNEPVTEVIGRALPRTVTIAVFAMLLAVAISLPLGVLAALRRNRLTDRLVTGAAVVALAVPPFVLAALLVNYLALGGLQLFPPTGYEPLSEGFDEWFRFAVLPAIAIATISLAELTRQARGSLIDAMEEDYVRTARAKGLGRWWIVGKHAAKNAAVPYVTVLGLNVGRVVGAAVIVEAIFNIQGFGQLGVDAVLSRDLPTMQGVVLVSGVIVLLVNLAVDISYGYFNPRVRAG</sequence>
<proteinExistence type="inferred from homology"/>
<accession>A0A543DPQ1</accession>
<feature type="transmembrane region" description="Helical" evidence="7">
    <location>
        <begin position="101"/>
        <end position="122"/>
    </location>
</feature>
<feature type="transmembrane region" description="Helical" evidence="7">
    <location>
        <begin position="134"/>
        <end position="158"/>
    </location>
</feature>
<dbReference type="Gene3D" id="1.10.3720.10">
    <property type="entry name" value="MetI-like"/>
    <property type="match status" value="1"/>
</dbReference>
<keyword evidence="2 7" id="KW-0813">Transport</keyword>
<dbReference type="OrthoDB" id="147639at2"/>
<organism evidence="9 10">
    <name type="scientific">Pseudonocardia kunmingensis</name>
    <dbReference type="NCBI Taxonomy" id="630975"/>
    <lineage>
        <taxon>Bacteria</taxon>
        <taxon>Bacillati</taxon>
        <taxon>Actinomycetota</taxon>
        <taxon>Actinomycetes</taxon>
        <taxon>Pseudonocardiales</taxon>
        <taxon>Pseudonocardiaceae</taxon>
        <taxon>Pseudonocardia</taxon>
    </lineage>
</organism>
<keyword evidence="6 7" id="KW-0472">Membrane</keyword>
<evidence type="ECO:0000256" key="6">
    <source>
        <dbReference type="ARBA" id="ARBA00023136"/>
    </source>
</evidence>
<dbReference type="PANTHER" id="PTHR43163">
    <property type="entry name" value="DIPEPTIDE TRANSPORT SYSTEM PERMEASE PROTEIN DPPB-RELATED"/>
    <property type="match status" value="1"/>
</dbReference>
<evidence type="ECO:0000256" key="2">
    <source>
        <dbReference type="ARBA" id="ARBA00022448"/>
    </source>
</evidence>
<evidence type="ECO:0000256" key="5">
    <source>
        <dbReference type="ARBA" id="ARBA00022989"/>
    </source>
</evidence>
<protein>
    <submittedName>
        <fullName evidence="9">Peptide/nickel transport system permease protein</fullName>
    </submittedName>
</protein>
<dbReference type="Pfam" id="PF00528">
    <property type="entry name" value="BPD_transp_1"/>
    <property type="match status" value="1"/>
</dbReference>
<dbReference type="EMBL" id="VFPA01000002">
    <property type="protein sequence ID" value="TQM11311.1"/>
    <property type="molecule type" value="Genomic_DNA"/>
</dbReference>
<dbReference type="SUPFAM" id="SSF161098">
    <property type="entry name" value="MetI-like"/>
    <property type="match status" value="1"/>
</dbReference>
<keyword evidence="5 7" id="KW-1133">Transmembrane helix</keyword>
<comment type="caution">
    <text evidence="9">The sequence shown here is derived from an EMBL/GenBank/DDBJ whole genome shotgun (WGS) entry which is preliminary data.</text>
</comment>
<dbReference type="Proteomes" id="UP000315677">
    <property type="component" value="Unassembled WGS sequence"/>
</dbReference>
<keyword evidence="4 7" id="KW-0812">Transmembrane</keyword>
<dbReference type="InterPro" id="IPR035906">
    <property type="entry name" value="MetI-like_sf"/>
</dbReference>
<dbReference type="GO" id="GO:0055085">
    <property type="term" value="P:transmembrane transport"/>
    <property type="evidence" value="ECO:0007669"/>
    <property type="project" value="InterPro"/>
</dbReference>
<dbReference type="InterPro" id="IPR000515">
    <property type="entry name" value="MetI-like"/>
</dbReference>
<evidence type="ECO:0000256" key="4">
    <source>
        <dbReference type="ARBA" id="ARBA00022692"/>
    </source>
</evidence>
<evidence type="ECO:0000256" key="3">
    <source>
        <dbReference type="ARBA" id="ARBA00022475"/>
    </source>
</evidence>
<feature type="transmembrane region" description="Helical" evidence="7">
    <location>
        <begin position="286"/>
        <end position="308"/>
    </location>
</feature>